<comment type="similarity">
    <text evidence="2 9">Belongs to the MGMT family.</text>
</comment>
<proteinExistence type="inferred from homology"/>
<dbReference type="Proteomes" id="UP000285278">
    <property type="component" value="Unassembled WGS sequence"/>
</dbReference>
<feature type="active site" description="Nucleophile; methyl group acceptor" evidence="9">
    <location>
        <position position="149"/>
    </location>
</feature>
<comment type="miscellaneous">
    <text evidence="9">This enzyme catalyzes only one turnover and therefore is not strictly catalytic. According to one definition, an enzyme is a biocatalyst that acts repeatedly and over many reaction cycles.</text>
</comment>
<keyword evidence="3 9" id="KW-0963">Cytoplasm</keyword>
<dbReference type="InterPro" id="IPR014048">
    <property type="entry name" value="MethylDNA_cys_MeTrfase_DNA-bd"/>
</dbReference>
<dbReference type="PANTHER" id="PTHR10815">
    <property type="entry name" value="METHYLATED-DNA--PROTEIN-CYSTEINE METHYLTRANSFERASE"/>
    <property type="match status" value="1"/>
</dbReference>
<name>A0A418Q9P1_9CORY</name>
<dbReference type="GO" id="GO:0032259">
    <property type="term" value="P:methylation"/>
    <property type="evidence" value="ECO:0007669"/>
    <property type="project" value="UniProtKB-KW"/>
</dbReference>
<evidence type="ECO:0000313" key="11">
    <source>
        <dbReference type="EMBL" id="RIX36331.1"/>
    </source>
</evidence>
<dbReference type="GO" id="GO:0003908">
    <property type="term" value="F:methylated-DNA-[protein]-cysteine S-methyltransferase activity"/>
    <property type="evidence" value="ECO:0007669"/>
    <property type="project" value="UniProtKB-UniRule"/>
</dbReference>
<dbReference type="HAMAP" id="MF_00772">
    <property type="entry name" value="OGT"/>
    <property type="match status" value="1"/>
</dbReference>
<feature type="domain" description="Methylated-DNA-[protein]-cysteine S-methyltransferase DNA binding" evidence="10">
    <location>
        <begin position="98"/>
        <end position="178"/>
    </location>
</feature>
<dbReference type="PROSITE" id="PS00374">
    <property type="entry name" value="MGMT"/>
    <property type="match status" value="1"/>
</dbReference>
<evidence type="ECO:0000256" key="5">
    <source>
        <dbReference type="ARBA" id="ARBA00022679"/>
    </source>
</evidence>
<evidence type="ECO:0000256" key="6">
    <source>
        <dbReference type="ARBA" id="ARBA00022763"/>
    </source>
</evidence>
<dbReference type="GO" id="GO:0005737">
    <property type="term" value="C:cytoplasm"/>
    <property type="evidence" value="ECO:0007669"/>
    <property type="project" value="UniProtKB-SubCell"/>
</dbReference>
<comment type="caution">
    <text evidence="11">The sequence shown here is derived from an EMBL/GenBank/DDBJ whole genome shotgun (WGS) entry which is preliminary data.</text>
</comment>
<evidence type="ECO:0000256" key="8">
    <source>
        <dbReference type="ARBA" id="ARBA00049348"/>
    </source>
</evidence>
<dbReference type="EMBL" id="QXJK01000002">
    <property type="protein sequence ID" value="RIX36331.1"/>
    <property type="molecule type" value="Genomic_DNA"/>
</dbReference>
<evidence type="ECO:0000256" key="9">
    <source>
        <dbReference type="HAMAP-Rule" id="MF_00772"/>
    </source>
</evidence>
<protein>
    <recommendedName>
        <fullName evidence="9">Methylated-DNA--protein-cysteine methyltransferase</fullName>
        <ecNumber evidence="9">2.1.1.63</ecNumber>
    </recommendedName>
    <alternativeName>
        <fullName evidence="9">6-O-methylguanine-DNA methyltransferase</fullName>
        <shortName evidence="9">MGMT</shortName>
    </alternativeName>
    <alternativeName>
        <fullName evidence="9">O-6-methylguanine-DNA-alkyltransferase</fullName>
    </alternativeName>
</protein>
<evidence type="ECO:0000256" key="4">
    <source>
        <dbReference type="ARBA" id="ARBA00022603"/>
    </source>
</evidence>
<dbReference type="Pfam" id="PF01035">
    <property type="entry name" value="DNA_binding_1"/>
    <property type="match status" value="1"/>
</dbReference>
<comment type="function">
    <text evidence="9">Involved in the cellular defense against the biological effects of O6-methylguanine (O6-MeG) and O4-methylthymine (O4-MeT) in DNA. Repairs the methylated nucleobase in DNA by stoichiometrically transferring the methyl group to a cysteine residue in the enzyme. This is a suicide reaction: the enzyme is irreversibly inactivated.</text>
</comment>
<dbReference type="OrthoDB" id="9802228at2"/>
<dbReference type="PANTHER" id="PTHR10815:SF5">
    <property type="entry name" value="METHYLATED-DNA--PROTEIN-CYSTEINE METHYLTRANSFERASE"/>
    <property type="match status" value="1"/>
</dbReference>
<dbReference type="Gene3D" id="1.10.10.10">
    <property type="entry name" value="Winged helix-like DNA-binding domain superfamily/Winged helix DNA-binding domain"/>
    <property type="match status" value="1"/>
</dbReference>
<dbReference type="NCBIfam" id="TIGR00589">
    <property type="entry name" value="ogt"/>
    <property type="match status" value="1"/>
</dbReference>
<comment type="subcellular location">
    <subcellularLocation>
        <location evidence="9">Cytoplasm</location>
    </subcellularLocation>
</comment>
<comment type="catalytic activity">
    <reaction evidence="8 9">
        <text>a 6-O-methyl-2'-deoxyguanosine in DNA + L-cysteinyl-[protein] = S-methyl-L-cysteinyl-[protein] + a 2'-deoxyguanosine in DNA</text>
        <dbReference type="Rhea" id="RHEA:24000"/>
        <dbReference type="Rhea" id="RHEA-COMP:10131"/>
        <dbReference type="Rhea" id="RHEA-COMP:10132"/>
        <dbReference type="Rhea" id="RHEA-COMP:11367"/>
        <dbReference type="Rhea" id="RHEA-COMP:11368"/>
        <dbReference type="ChEBI" id="CHEBI:29950"/>
        <dbReference type="ChEBI" id="CHEBI:82612"/>
        <dbReference type="ChEBI" id="CHEBI:85445"/>
        <dbReference type="ChEBI" id="CHEBI:85448"/>
        <dbReference type="EC" id="2.1.1.63"/>
    </reaction>
</comment>
<dbReference type="InterPro" id="IPR023546">
    <property type="entry name" value="MGMT"/>
</dbReference>
<evidence type="ECO:0000313" key="12">
    <source>
        <dbReference type="Proteomes" id="UP000285278"/>
    </source>
</evidence>
<keyword evidence="4 9" id="KW-0489">Methyltransferase</keyword>
<keyword evidence="7 9" id="KW-0234">DNA repair</keyword>
<organism evidence="11 12">
    <name type="scientific">Corynebacterium falsenii</name>
    <dbReference type="NCBI Taxonomy" id="108486"/>
    <lineage>
        <taxon>Bacteria</taxon>
        <taxon>Bacillati</taxon>
        <taxon>Actinomycetota</taxon>
        <taxon>Actinomycetes</taxon>
        <taxon>Mycobacteriales</taxon>
        <taxon>Corynebacteriaceae</taxon>
        <taxon>Corynebacterium</taxon>
    </lineage>
</organism>
<dbReference type="InterPro" id="IPR036631">
    <property type="entry name" value="MGMT_N_sf"/>
</dbReference>
<dbReference type="SUPFAM" id="SSF46767">
    <property type="entry name" value="Methylated DNA-protein cysteine methyltransferase, C-terminal domain"/>
    <property type="match status" value="1"/>
</dbReference>
<dbReference type="Gene3D" id="3.30.160.70">
    <property type="entry name" value="Methylated DNA-protein cysteine methyltransferase domain"/>
    <property type="match status" value="1"/>
</dbReference>
<accession>A0A418Q9P1</accession>
<evidence type="ECO:0000256" key="7">
    <source>
        <dbReference type="ARBA" id="ARBA00023204"/>
    </source>
</evidence>
<dbReference type="SUPFAM" id="SSF53155">
    <property type="entry name" value="Methylated DNA-protein cysteine methyltransferase domain"/>
    <property type="match status" value="1"/>
</dbReference>
<dbReference type="EC" id="2.1.1.63" evidence="9"/>
<gene>
    <name evidence="11" type="ORF">D3M95_02365</name>
</gene>
<dbReference type="InterPro" id="IPR001497">
    <property type="entry name" value="MethylDNA_cys_MeTrfase_AS"/>
</dbReference>
<evidence type="ECO:0000256" key="2">
    <source>
        <dbReference type="ARBA" id="ARBA00008711"/>
    </source>
</evidence>
<evidence type="ECO:0000256" key="3">
    <source>
        <dbReference type="ARBA" id="ARBA00022490"/>
    </source>
</evidence>
<keyword evidence="6 9" id="KW-0227">DNA damage</keyword>
<dbReference type="InterPro" id="IPR036388">
    <property type="entry name" value="WH-like_DNA-bd_sf"/>
</dbReference>
<keyword evidence="12" id="KW-1185">Reference proteome</keyword>
<dbReference type="InterPro" id="IPR036217">
    <property type="entry name" value="MethylDNA_cys_MeTrfase_DNAb"/>
</dbReference>
<dbReference type="STRING" id="1451189.CFAL_00120"/>
<dbReference type="AlphaFoldDB" id="A0A418Q9P1"/>
<evidence type="ECO:0000256" key="1">
    <source>
        <dbReference type="ARBA" id="ARBA00001286"/>
    </source>
</evidence>
<dbReference type="CDD" id="cd06445">
    <property type="entry name" value="ATase"/>
    <property type="match status" value="1"/>
</dbReference>
<dbReference type="GO" id="GO:0006307">
    <property type="term" value="P:DNA alkylation repair"/>
    <property type="evidence" value="ECO:0007669"/>
    <property type="project" value="UniProtKB-UniRule"/>
</dbReference>
<dbReference type="FunFam" id="1.10.10.10:FF:000214">
    <property type="entry name" value="Methylated-DNA--protein-cysteine methyltransferase"/>
    <property type="match status" value="1"/>
</dbReference>
<comment type="catalytic activity">
    <reaction evidence="1 9">
        <text>a 4-O-methyl-thymidine in DNA + L-cysteinyl-[protein] = a thymidine in DNA + S-methyl-L-cysteinyl-[protein]</text>
        <dbReference type="Rhea" id="RHEA:53428"/>
        <dbReference type="Rhea" id="RHEA-COMP:10131"/>
        <dbReference type="Rhea" id="RHEA-COMP:10132"/>
        <dbReference type="Rhea" id="RHEA-COMP:13555"/>
        <dbReference type="Rhea" id="RHEA-COMP:13556"/>
        <dbReference type="ChEBI" id="CHEBI:29950"/>
        <dbReference type="ChEBI" id="CHEBI:82612"/>
        <dbReference type="ChEBI" id="CHEBI:137386"/>
        <dbReference type="ChEBI" id="CHEBI:137387"/>
        <dbReference type="EC" id="2.1.1.63"/>
    </reaction>
</comment>
<sequence length="195" mass="20597">MPPTDPALVHAEIPSPLGPLTLVADTSPALTFDTAREPGALTGVYLANQAHRPAADALGSAVSLADVPVLELASVQLTEFFDATRRRFDLPLAPVGPEFSQRTWALLREIPYGQTTTYGALAAQLGNKNLARRVGQVVGRNPISIIVPCHRVVAANGALTGYAGGLDNKKWLLDFEAVTRPANSSIGPAPRRCSP</sequence>
<keyword evidence="5 9" id="KW-0808">Transferase</keyword>
<evidence type="ECO:0000259" key="10">
    <source>
        <dbReference type="Pfam" id="PF01035"/>
    </source>
</evidence>
<reference evidence="11 12" key="1">
    <citation type="submission" date="2018-09" db="EMBL/GenBank/DDBJ databases">
        <title>Optimization and identification of Corynebacterium falsenii FN1-14 from fish paste.</title>
        <authorList>
            <person name="Daroonpunt R."/>
            <person name="Tanasupawat S."/>
        </authorList>
    </citation>
    <scope>NUCLEOTIDE SEQUENCE [LARGE SCALE GENOMIC DNA]</scope>
    <source>
        <strain evidence="11 12">FN1-14</strain>
    </source>
</reference>